<evidence type="ECO:0000313" key="1">
    <source>
        <dbReference type="EMBL" id="QNJ98100.1"/>
    </source>
</evidence>
<keyword evidence="2" id="KW-1185">Reference proteome</keyword>
<dbReference type="AlphaFoldDB" id="A0A7G8PUT4"/>
<sequence>MIVVGCRNPSEKEKLTIQENANLPITDCNTKSDFGNITLCLPHIEGQTECHTHPKVQRHLAKFEDPENVLLGYYLSDRTFERVDSLGHFSFDNYYKVYASKKVLGVEADRKMLKDVMALMTSGFLDMTAEELNKDKNFSKHQINISEPVLLEKYTLSGDASIMVALMRLSGEQSNHLMAFTMGSVLIKKRLIFVAHYMDYTDESSIQTLKRNTEEFIKALNAANS</sequence>
<evidence type="ECO:0000313" key="2">
    <source>
        <dbReference type="Proteomes" id="UP000515514"/>
    </source>
</evidence>
<organism evidence="1 2">
    <name type="scientific">Constantimarinum furrinae</name>
    <dbReference type="NCBI Taxonomy" id="2562285"/>
    <lineage>
        <taxon>Bacteria</taxon>
        <taxon>Pseudomonadati</taxon>
        <taxon>Bacteroidota</taxon>
        <taxon>Flavobacteriia</taxon>
        <taxon>Flavobacteriales</taxon>
        <taxon>Flavobacteriaceae</taxon>
        <taxon>Altibacter/Constantimarinum group</taxon>
        <taxon>Constantimarinum</taxon>
    </lineage>
</organism>
<dbReference type="KEGG" id="alti:ALE3EI_1542"/>
<accession>A0A7G8PUT4</accession>
<gene>
    <name evidence="1" type="ORF">ALE3EI_1542</name>
</gene>
<dbReference type="Proteomes" id="UP000515514">
    <property type="component" value="Chromosome"/>
</dbReference>
<dbReference type="EMBL" id="CP052909">
    <property type="protein sequence ID" value="QNJ98100.1"/>
    <property type="molecule type" value="Genomic_DNA"/>
</dbReference>
<name>A0A7G8PUT4_9FLAO</name>
<proteinExistence type="predicted"/>
<protein>
    <submittedName>
        <fullName evidence="1">Uncharacterized protein</fullName>
    </submittedName>
</protein>
<reference evidence="1 2" key="1">
    <citation type="submission" date="2020-04" db="EMBL/GenBank/DDBJ databases">
        <title>Genome sequence of Altibacter aquimarinus strain ALE3EI.</title>
        <authorList>
            <person name="Oh H.-M."/>
            <person name="Jang D."/>
        </authorList>
    </citation>
    <scope>NUCLEOTIDE SEQUENCE [LARGE SCALE GENOMIC DNA]</scope>
    <source>
        <strain evidence="1 2">ALE3EI</strain>
    </source>
</reference>